<proteinExistence type="inferred from homology"/>
<dbReference type="InterPro" id="IPR003718">
    <property type="entry name" value="OsmC/Ohr_fam"/>
</dbReference>
<protein>
    <submittedName>
        <fullName evidence="3">Organic hydroperoxide resistance protein</fullName>
    </submittedName>
</protein>
<name>A0A931CRR2_9MICC</name>
<sequence length="161" mass="16545">MKVLYTAQARATGDGRNGQARSSDAQLEVTLASPVELGGDGNGTNPEQLFAAGYAACFHSALRLAARRQKADVSGSTVNASVDFGTIGGGAYGIGVRLEIGLPQLERAAAQELAEAAHLICPYSNATRGNISVELSILESEGTDTDSSVGSNETQPTMEAS</sequence>
<dbReference type="InterPro" id="IPR036102">
    <property type="entry name" value="OsmC/Ohrsf"/>
</dbReference>
<evidence type="ECO:0000256" key="1">
    <source>
        <dbReference type="ARBA" id="ARBA00007378"/>
    </source>
</evidence>
<dbReference type="Proteomes" id="UP000655366">
    <property type="component" value="Unassembled WGS sequence"/>
</dbReference>
<keyword evidence="4" id="KW-1185">Reference proteome</keyword>
<organism evidence="3 4">
    <name type="scientific">Arthrobacter terrae</name>
    <dbReference type="NCBI Taxonomy" id="2935737"/>
    <lineage>
        <taxon>Bacteria</taxon>
        <taxon>Bacillati</taxon>
        <taxon>Actinomycetota</taxon>
        <taxon>Actinomycetes</taxon>
        <taxon>Micrococcales</taxon>
        <taxon>Micrococcaceae</taxon>
        <taxon>Arthrobacter</taxon>
    </lineage>
</organism>
<dbReference type="Pfam" id="PF02566">
    <property type="entry name" value="OsmC"/>
    <property type="match status" value="1"/>
</dbReference>
<dbReference type="RefSeq" id="WP_196396706.1">
    <property type="nucleotide sequence ID" value="NZ_JADNYM010000011.1"/>
</dbReference>
<dbReference type="Gene3D" id="2.20.25.10">
    <property type="match status" value="1"/>
</dbReference>
<evidence type="ECO:0000256" key="2">
    <source>
        <dbReference type="SAM" id="MobiDB-lite"/>
    </source>
</evidence>
<dbReference type="InterPro" id="IPR015946">
    <property type="entry name" value="KH_dom-like_a/b"/>
</dbReference>
<accession>A0A931CRR2</accession>
<comment type="caution">
    <text evidence="3">The sequence shown here is derived from an EMBL/GenBank/DDBJ whole genome shotgun (WGS) entry which is preliminary data.</text>
</comment>
<dbReference type="NCBIfam" id="TIGR03561">
    <property type="entry name" value="organ_hyd_perox"/>
    <property type="match status" value="1"/>
</dbReference>
<feature type="compositionally biased region" description="Polar residues" evidence="2">
    <location>
        <begin position="145"/>
        <end position="161"/>
    </location>
</feature>
<evidence type="ECO:0000313" key="3">
    <source>
        <dbReference type="EMBL" id="MBG0739771.1"/>
    </source>
</evidence>
<comment type="similarity">
    <text evidence="1">Belongs to the OsmC/Ohr family.</text>
</comment>
<dbReference type="PANTHER" id="PTHR33797:SF2">
    <property type="entry name" value="ORGANIC HYDROPEROXIDE RESISTANCE PROTEIN-LIKE"/>
    <property type="match status" value="1"/>
</dbReference>
<evidence type="ECO:0000313" key="4">
    <source>
        <dbReference type="Proteomes" id="UP000655366"/>
    </source>
</evidence>
<dbReference type="SUPFAM" id="SSF82784">
    <property type="entry name" value="OsmC-like"/>
    <property type="match status" value="1"/>
</dbReference>
<gene>
    <name evidence="3" type="ORF">IV500_10270</name>
</gene>
<feature type="region of interest" description="Disordered" evidence="2">
    <location>
        <begin position="141"/>
        <end position="161"/>
    </location>
</feature>
<dbReference type="AlphaFoldDB" id="A0A931CRR2"/>
<dbReference type="GO" id="GO:0006979">
    <property type="term" value="P:response to oxidative stress"/>
    <property type="evidence" value="ECO:0007669"/>
    <property type="project" value="InterPro"/>
</dbReference>
<dbReference type="PANTHER" id="PTHR33797">
    <property type="entry name" value="ORGANIC HYDROPEROXIDE RESISTANCE PROTEIN-LIKE"/>
    <property type="match status" value="1"/>
</dbReference>
<dbReference type="EMBL" id="JADNYM010000011">
    <property type="protein sequence ID" value="MBG0739771.1"/>
    <property type="molecule type" value="Genomic_DNA"/>
</dbReference>
<dbReference type="InterPro" id="IPR019953">
    <property type="entry name" value="OHR"/>
</dbReference>
<dbReference type="Gene3D" id="3.30.300.20">
    <property type="match status" value="1"/>
</dbReference>
<reference evidence="3 4" key="1">
    <citation type="submission" date="2020-11" db="EMBL/GenBank/DDBJ databases">
        <title>Arthrobacter antarcticus sp. nov., isolated from Antarctic Soil.</title>
        <authorList>
            <person name="Li J."/>
        </authorList>
    </citation>
    <scope>NUCLEOTIDE SEQUENCE [LARGE SCALE GENOMIC DNA]</scope>
    <source>
        <strain evidence="3 4">Z1-20</strain>
    </source>
</reference>